<dbReference type="STRING" id="329885.A0A4U0UQP6"/>
<dbReference type="AlphaFoldDB" id="A0A4U0UQP6"/>
<reference evidence="2 3" key="1">
    <citation type="submission" date="2017-03" db="EMBL/GenBank/DDBJ databases">
        <title>Genomes of endolithic fungi from Antarctica.</title>
        <authorList>
            <person name="Coleine C."/>
            <person name="Masonjones S."/>
            <person name="Stajich J.E."/>
        </authorList>
    </citation>
    <scope>NUCLEOTIDE SEQUENCE [LARGE SCALE GENOMIC DNA]</scope>
    <source>
        <strain evidence="2 3">CCFEE 5311</strain>
    </source>
</reference>
<evidence type="ECO:0000313" key="3">
    <source>
        <dbReference type="Proteomes" id="UP000310066"/>
    </source>
</evidence>
<evidence type="ECO:0000313" key="2">
    <source>
        <dbReference type="EMBL" id="TKA38157.1"/>
    </source>
</evidence>
<accession>A0A4U0UQP6</accession>
<comment type="caution">
    <text evidence="2">The sequence shown here is derived from an EMBL/GenBank/DDBJ whole genome shotgun (WGS) entry which is preliminary data.</text>
</comment>
<protein>
    <submittedName>
        <fullName evidence="2">Uncharacterized protein</fullName>
    </submittedName>
</protein>
<dbReference type="EMBL" id="NAJP01000047">
    <property type="protein sequence ID" value="TKA38157.1"/>
    <property type="molecule type" value="Genomic_DNA"/>
</dbReference>
<name>A0A4U0UQP6_9PEZI</name>
<feature type="region of interest" description="Disordered" evidence="1">
    <location>
        <begin position="1"/>
        <end position="25"/>
    </location>
</feature>
<evidence type="ECO:0000256" key="1">
    <source>
        <dbReference type="SAM" id="MobiDB-lite"/>
    </source>
</evidence>
<dbReference type="Proteomes" id="UP000310066">
    <property type="component" value="Unassembled WGS sequence"/>
</dbReference>
<dbReference type="OrthoDB" id="3914029at2759"/>
<gene>
    <name evidence="2" type="ORF">B0A54_11171</name>
</gene>
<proteinExistence type="predicted"/>
<sequence length="205" mass="22588">MADAPPSYQSAQGFEYREKEAESTSGHRFKIREEIGVYRSQHVTAVVATVVLLIRDRARGGLANSTLLLLPSDQEDSRKGTLVGYSSEEPPVLVQLEGEHDTMEFWRQPEALRILQEQVLAPISDTLPPPADDTPVPPRAMLPRKTSLFGRKPGKAFGIGPPAALWKAPVAVKADLHSVFFRTENEYGLYHTVDVQAVALTVEVS</sequence>
<organism evidence="2 3">
    <name type="scientific">Friedmanniomyces endolithicus</name>
    <dbReference type="NCBI Taxonomy" id="329885"/>
    <lineage>
        <taxon>Eukaryota</taxon>
        <taxon>Fungi</taxon>
        <taxon>Dikarya</taxon>
        <taxon>Ascomycota</taxon>
        <taxon>Pezizomycotina</taxon>
        <taxon>Dothideomycetes</taxon>
        <taxon>Dothideomycetidae</taxon>
        <taxon>Mycosphaerellales</taxon>
        <taxon>Teratosphaeriaceae</taxon>
        <taxon>Friedmanniomyces</taxon>
    </lineage>
</organism>